<feature type="compositionally biased region" description="Acidic residues" evidence="8">
    <location>
        <begin position="1216"/>
        <end position="1229"/>
    </location>
</feature>
<keyword evidence="5" id="KW-0677">Repeat</keyword>
<keyword evidence="3" id="KW-0964">Secreted</keyword>
<feature type="region of interest" description="Disordered" evidence="8">
    <location>
        <begin position="1282"/>
        <end position="1307"/>
    </location>
</feature>
<dbReference type="InterPro" id="IPR038255">
    <property type="entry name" value="PBS_linker_sf"/>
</dbReference>
<organism evidence="10 11">
    <name type="scientific">Martelella mediterranea DSM 17316</name>
    <dbReference type="NCBI Taxonomy" id="1122214"/>
    <lineage>
        <taxon>Bacteria</taxon>
        <taxon>Pseudomonadati</taxon>
        <taxon>Pseudomonadota</taxon>
        <taxon>Alphaproteobacteria</taxon>
        <taxon>Hyphomicrobiales</taxon>
        <taxon>Aurantimonadaceae</taxon>
        <taxon>Martelella</taxon>
    </lineage>
</organism>
<geneLocation type="plasmid" evidence="11">
    <name>pmm170</name>
</geneLocation>
<dbReference type="PROSITE" id="PS00330">
    <property type="entry name" value="HEMOLYSIN_CALCIUM"/>
    <property type="match status" value="4"/>
</dbReference>
<dbReference type="PANTHER" id="PTHR38340">
    <property type="entry name" value="S-LAYER PROTEIN"/>
    <property type="match status" value="1"/>
</dbReference>
<dbReference type="Proteomes" id="UP000191135">
    <property type="component" value="Plasmid pMM170"/>
</dbReference>
<dbReference type="InterPro" id="IPR025282">
    <property type="entry name" value="DUF4214"/>
</dbReference>
<comment type="subcellular location">
    <subcellularLocation>
        <location evidence="1">Membrane</location>
    </subcellularLocation>
    <subcellularLocation>
        <location evidence="2">Secreted</location>
    </subcellularLocation>
</comment>
<feature type="compositionally biased region" description="Basic and acidic residues" evidence="8">
    <location>
        <begin position="369"/>
        <end position="378"/>
    </location>
</feature>
<dbReference type="PRINTS" id="PR00313">
    <property type="entry name" value="CABNDNGRPT"/>
</dbReference>
<evidence type="ECO:0000256" key="6">
    <source>
        <dbReference type="ARBA" id="ARBA00023026"/>
    </source>
</evidence>
<feature type="region of interest" description="Disordered" evidence="8">
    <location>
        <begin position="351"/>
        <end position="378"/>
    </location>
</feature>
<accession>A0A1U9Z9Q7</accession>
<proteinExistence type="predicted"/>
<dbReference type="GO" id="GO:0005509">
    <property type="term" value="F:calcium ion binding"/>
    <property type="evidence" value="ECO:0007669"/>
    <property type="project" value="InterPro"/>
</dbReference>
<gene>
    <name evidence="10" type="primary">hlyA_2</name>
    <name evidence="10" type="ORF">Mame_05135</name>
</gene>
<dbReference type="InterPro" id="IPR028994">
    <property type="entry name" value="Integrin_alpha_N"/>
</dbReference>
<evidence type="ECO:0000256" key="5">
    <source>
        <dbReference type="ARBA" id="ARBA00022737"/>
    </source>
</evidence>
<evidence type="ECO:0000313" key="11">
    <source>
        <dbReference type="Proteomes" id="UP000191135"/>
    </source>
</evidence>
<dbReference type="Gene3D" id="1.10.3130.20">
    <property type="entry name" value="Phycobilisome linker domain"/>
    <property type="match status" value="1"/>
</dbReference>
<dbReference type="Gene3D" id="2.150.10.10">
    <property type="entry name" value="Serralysin-like metalloprotease, C-terminal"/>
    <property type="match status" value="3"/>
</dbReference>
<dbReference type="RefSeq" id="WP_079921068.1">
    <property type="nucleotide sequence ID" value="NZ_CP020333.1"/>
</dbReference>
<keyword evidence="4" id="KW-0800">Toxin</keyword>
<dbReference type="GO" id="GO:0005576">
    <property type="term" value="C:extracellular region"/>
    <property type="evidence" value="ECO:0007669"/>
    <property type="project" value="UniProtKB-SubCell"/>
</dbReference>
<protein>
    <submittedName>
        <fullName evidence="10">Hemolysin, plasmid</fullName>
    </submittedName>
</protein>
<evidence type="ECO:0000256" key="8">
    <source>
        <dbReference type="SAM" id="MobiDB-lite"/>
    </source>
</evidence>
<dbReference type="InterPro" id="IPR003995">
    <property type="entry name" value="RTX_toxin_determinant-A"/>
</dbReference>
<dbReference type="Pfam" id="PF00353">
    <property type="entry name" value="HemolysinCabind"/>
    <property type="match status" value="5"/>
</dbReference>
<evidence type="ECO:0000259" key="9">
    <source>
        <dbReference type="Pfam" id="PF13946"/>
    </source>
</evidence>
<keyword evidence="7" id="KW-0472">Membrane</keyword>
<dbReference type="Pfam" id="PF13946">
    <property type="entry name" value="DUF4214"/>
    <property type="match status" value="2"/>
</dbReference>
<evidence type="ECO:0000313" key="10">
    <source>
        <dbReference type="EMBL" id="AQZ54427.1"/>
    </source>
</evidence>
<dbReference type="PRINTS" id="PR01488">
    <property type="entry name" value="RTXTOXINA"/>
</dbReference>
<dbReference type="KEGG" id="mmed:Mame_05135"/>
<evidence type="ECO:0000256" key="2">
    <source>
        <dbReference type="ARBA" id="ARBA00004613"/>
    </source>
</evidence>
<dbReference type="InterPro" id="IPR001343">
    <property type="entry name" value="Hemolysn_Ca-bd"/>
</dbReference>
<keyword evidence="11" id="KW-1185">Reference proteome</keyword>
<feature type="domain" description="DUF4214" evidence="9">
    <location>
        <begin position="1134"/>
        <end position="1186"/>
    </location>
</feature>
<evidence type="ECO:0000256" key="7">
    <source>
        <dbReference type="ARBA" id="ARBA00023136"/>
    </source>
</evidence>
<feature type="region of interest" description="Disordered" evidence="8">
    <location>
        <begin position="198"/>
        <end position="217"/>
    </location>
</feature>
<feature type="domain" description="DUF4214" evidence="9">
    <location>
        <begin position="982"/>
        <end position="1048"/>
    </location>
</feature>
<feature type="region of interest" description="Disordered" evidence="8">
    <location>
        <begin position="1207"/>
        <end position="1229"/>
    </location>
</feature>
<keyword evidence="6" id="KW-0843">Virulence</keyword>
<keyword evidence="10" id="KW-0614">Plasmid</keyword>
<dbReference type="InterPro" id="IPR018511">
    <property type="entry name" value="Hemolysin-typ_Ca-bd_CS"/>
</dbReference>
<dbReference type="SUPFAM" id="SSF69318">
    <property type="entry name" value="Integrin alpha N-terminal domain"/>
    <property type="match status" value="1"/>
</dbReference>
<dbReference type="InterPro" id="IPR011049">
    <property type="entry name" value="Serralysin-like_metalloprot_C"/>
</dbReference>
<evidence type="ECO:0000256" key="4">
    <source>
        <dbReference type="ARBA" id="ARBA00022656"/>
    </source>
</evidence>
<dbReference type="EMBL" id="CP020333">
    <property type="protein sequence ID" value="AQZ54427.1"/>
    <property type="molecule type" value="Genomic_DNA"/>
</dbReference>
<evidence type="ECO:0000256" key="3">
    <source>
        <dbReference type="ARBA" id="ARBA00022525"/>
    </source>
</evidence>
<feature type="compositionally biased region" description="Gly residues" evidence="8">
    <location>
        <begin position="1283"/>
        <end position="1304"/>
    </location>
</feature>
<dbReference type="GO" id="GO:0090729">
    <property type="term" value="F:toxin activity"/>
    <property type="evidence" value="ECO:0007669"/>
    <property type="project" value="UniProtKB-KW"/>
</dbReference>
<reference evidence="10 11" key="1">
    <citation type="submission" date="2017-03" db="EMBL/GenBank/DDBJ databases">
        <title>Foreign affairs: Plasmid Transfer between Roseobacters and Rhizobia.</title>
        <authorList>
            <person name="Bartling P."/>
            <person name="Bunk B."/>
            <person name="Overmann J."/>
            <person name="Brinkmann H."/>
            <person name="Petersen J."/>
        </authorList>
    </citation>
    <scope>NUCLEOTIDE SEQUENCE [LARGE SCALE GENOMIC DNA]</scope>
    <source>
        <strain evidence="10 11">MACL11</strain>
        <plasmid evidence="11">Plasmid pmm170</plasmid>
    </source>
</reference>
<sequence length="1512" mass="158310">MTETDAEGVTTIESASYAGDGVTLTAFTRTVKSADRLAVTVSADENGDGAIDRVTASVTDTAGAVTVTETGYYADGTVAGVIRSETSANGLETVVRKDDDGDGIAESVRTDTTGYLVDGSTVTETRIENTDGSLRSVSRKTVGDDKLVVTTETDSDGDGVFERTQTATTTLNADGGRTTVTETVAEDGTLLSAIEETVSDDGLSTTSRQDQDGDGSFDLAETRVTVLQDDGGTITTTELSDGDGVLRSRQVETVSGDGRASSVTRDVDGNGTIDRIDTTTTAADGTVTTATDYLKDDGVYARETRVKDAAGLTVTTAADRDGDGDDDIIRVSETVLNADGLRTLVEDARARNGAVSARTETTKSGDGLRSTERRDLDGDGVFDRSRETVKTVSANGVTSVTTLLSAAGGALLAAEAQTASADGRLVTVTRDVDGDGATDSEAITAIGDIGATTTTTTWFDDAGDIAATRTETVSGDGLERSVLFDRDGDGVADLRRHASAGVAADGTVSETDAWYDGTEALLAQRQVVSDANGLDSAVYFDLDGDDVFEFVTESDTVFESDGTVVESTETRDDLGGLLSAVTTTTTGDGLVGVSETDLDGDGVVDLVSERADHAGGGSTVSSRAYDDGQLVWSKTVTTSADGRSVTSLLDLDGDGAGDRRMSSLIDADQSTTSVWEDLETAGNAAVVIRQDSDAGGMQTGTTFDLDGDGAADLSRTETIAYDDAGNEVTTLSEYAGGRLVHRELRTVAQNGLTSATEVDADGDGVTDITKTVSTTYLDDGRIESLSETHYADGQLKTAYRKIVSADGLTETETFDYDGDGGIDKERVSVTQDDGRTGVTEKTFDGEGVVTETFVTTTSADGLQQTILRGDVTQTIHWSPLENGSYRWNNGITADGDDTHRASEHTVDAAGIERWVLTETWYEDGAVRTEIHEIQLNEAARTRLLTDAARLYDTILDRDADFAEREELVRYVAGGALDESALAEALMASEEFTLRYGELSDAGFVTQLYLNAYGRAPGLSALSAVLSTLASGGLTRAAFAAELAQSSEHIFAGNGHALTNNYDTIMNAAVFERSLDEVHVRETLEKLTDVIFDRDPSVREKVLLTEQLMYGRDTLADIAEWLIDGGSGATSALAGLSTAEFIRQAFRNALGREASQAETDTWTQHIDAGTISAAQFVASLALSTEHETTGNTPENPPAYAAYQIEGTAGNDTLNGTENDDEIAGYDGDDTIDARSGDDFVAGGAGNDVLNGGVGSDRLYGGDGNDVLLAGGETPDTVNDDYLDGGAGNDDLQGGGGNDTLIGGAGDDTFDGGSGDDTYIFDRGFGRDYIYDPSGGYDALYFGDSISAADLVVTLSGNDLLIGLRDENNPGKSISELDDVITIGNWKFENSRIEFLRFADESVFYIGQPSDVTSVASVDHLNSILWGSSHGDLLLGNELDNYFVAYEGDDLITGGGGNDVLNGGVGSDRLYGGDGNDVLLAGGETPDTVNDDYLDGGAGNDDLQGGGRGIAYGF</sequence>
<dbReference type="PANTHER" id="PTHR38340:SF1">
    <property type="entry name" value="S-LAYER PROTEIN"/>
    <property type="match status" value="1"/>
</dbReference>
<dbReference type="GO" id="GO:0016020">
    <property type="term" value="C:membrane"/>
    <property type="evidence" value="ECO:0007669"/>
    <property type="project" value="UniProtKB-SubCell"/>
</dbReference>
<evidence type="ECO:0000256" key="1">
    <source>
        <dbReference type="ARBA" id="ARBA00004370"/>
    </source>
</evidence>
<dbReference type="SUPFAM" id="SSF51120">
    <property type="entry name" value="beta-Roll"/>
    <property type="match status" value="3"/>
</dbReference>
<name>A0A1U9Z9Q7_9HYPH</name>
<dbReference type="InterPro" id="IPR050557">
    <property type="entry name" value="RTX_toxin/Mannuronan_C5-epim"/>
</dbReference>